<dbReference type="EMBL" id="JAHVHU010000018">
    <property type="protein sequence ID" value="MBY5959836.1"/>
    <property type="molecule type" value="Genomic_DNA"/>
</dbReference>
<gene>
    <name evidence="4" type="ORF">KUV50_16905</name>
</gene>
<evidence type="ECO:0000256" key="1">
    <source>
        <dbReference type="ARBA" id="ARBA00007665"/>
    </source>
</evidence>
<dbReference type="PROSITE" id="PS00910">
    <property type="entry name" value="UPF0029"/>
    <property type="match status" value="1"/>
</dbReference>
<organism evidence="4 5">
    <name type="scientific">Membranihabitans marinus</name>
    <dbReference type="NCBI Taxonomy" id="1227546"/>
    <lineage>
        <taxon>Bacteria</taxon>
        <taxon>Pseudomonadati</taxon>
        <taxon>Bacteroidota</taxon>
        <taxon>Saprospiria</taxon>
        <taxon>Saprospirales</taxon>
        <taxon>Saprospiraceae</taxon>
        <taxon>Membranihabitans</taxon>
    </lineage>
</organism>
<dbReference type="InterPro" id="IPR036956">
    <property type="entry name" value="Impact_N_sf"/>
</dbReference>
<dbReference type="Pfam" id="PF01205">
    <property type="entry name" value="Impact_N"/>
    <property type="match status" value="1"/>
</dbReference>
<dbReference type="Proteomes" id="UP000753961">
    <property type="component" value="Unassembled WGS sequence"/>
</dbReference>
<dbReference type="GO" id="GO:0006446">
    <property type="term" value="P:regulation of translational initiation"/>
    <property type="evidence" value="ECO:0007669"/>
    <property type="project" value="TreeGrafter"/>
</dbReference>
<feature type="domain" description="Impact N-terminal" evidence="3">
    <location>
        <begin position="22"/>
        <end position="133"/>
    </location>
</feature>
<accession>A0A953HZZ0</accession>
<protein>
    <submittedName>
        <fullName evidence="4">YigZ family protein</fullName>
    </submittedName>
</protein>
<name>A0A953HZZ0_9BACT</name>
<evidence type="ECO:0000259" key="3">
    <source>
        <dbReference type="Pfam" id="PF01205"/>
    </source>
</evidence>
<evidence type="ECO:0000256" key="2">
    <source>
        <dbReference type="SAM" id="MobiDB-lite"/>
    </source>
</evidence>
<comment type="similarity">
    <text evidence="1">Belongs to the IMPACT family.</text>
</comment>
<dbReference type="RefSeq" id="WP_222581373.1">
    <property type="nucleotide sequence ID" value="NZ_JAHVHU010000018.1"/>
</dbReference>
<keyword evidence="5" id="KW-1185">Reference proteome</keyword>
<reference evidence="4" key="1">
    <citation type="submission" date="2021-06" db="EMBL/GenBank/DDBJ databases">
        <title>44 bacteria genomes isolated from Dapeng, Shenzhen.</title>
        <authorList>
            <person name="Zheng W."/>
            <person name="Yu S."/>
            <person name="Huang Y."/>
        </authorList>
    </citation>
    <scope>NUCLEOTIDE SEQUENCE</scope>
    <source>
        <strain evidence="4">DP5N28-2</strain>
    </source>
</reference>
<dbReference type="SUPFAM" id="SSF54211">
    <property type="entry name" value="Ribosomal protein S5 domain 2-like"/>
    <property type="match status" value="1"/>
</dbReference>
<proteinExistence type="inferred from homology"/>
<dbReference type="InterPro" id="IPR020568">
    <property type="entry name" value="Ribosomal_Su5_D2-typ_SF"/>
</dbReference>
<sequence>MADQEFSYRTLQGGSESLVKDKGSKFLGYARSVVSEQEADDFLTEIRSIHPKARHHCYAWRIMSKADSSPSEPVEWSNDDGEPSGTAGRPILGQLIKADVTNAMIIVVRYFGGTLLGTSGLIQAYKACAEAVLENAQIIRIIEKETWQIELDFGIVHLLEEWAPKTGFEILEREHHSVRMVYTMEIEKRKSDAGRKELIAKLLDVYPAEVNMEKLQYETFQLRLYSSN</sequence>
<dbReference type="PANTHER" id="PTHR16301:SF20">
    <property type="entry name" value="IMPACT FAMILY MEMBER YIGZ"/>
    <property type="match status" value="1"/>
</dbReference>
<evidence type="ECO:0000313" key="4">
    <source>
        <dbReference type="EMBL" id="MBY5959836.1"/>
    </source>
</evidence>
<dbReference type="InterPro" id="IPR020569">
    <property type="entry name" value="UPF0029_Impact_CS"/>
</dbReference>
<dbReference type="AlphaFoldDB" id="A0A953HZZ0"/>
<dbReference type="Gene3D" id="3.30.230.30">
    <property type="entry name" value="Impact, N-terminal domain"/>
    <property type="match status" value="1"/>
</dbReference>
<dbReference type="GO" id="GO:0005737">
    <property type="term" value="C:cytoplasm"/>
    <property type="evidence" value="ECO:0007669"/>
    <property type="project" value="TreeGrafter"/>
</dbReference>
<comment type="caution">
    <text evidence="4">The sequence shown here is derived from an EMBL/GenBank/DDBJ whole genome shotgun (WGS) entry which is preliminary data.</text>
</comment>
<dbReference type="PANTHER" id="PTHR16301">
    <property type="entry name" value="IMPACT-RELATED"/>
    <property type="match status" value="1"/>
</dbReference>
<evidence type="ECO:0000313" key="5">
    <source>
        <dbReference type="Proteomes" id="UP000753961"/>
    </source>
</evidence>
<dbReference type="InterPro" id="IPR001498">
    <property type="entry name" value="Impact_N"/>
</dbReference>
<dbReference type="InterPro" id="IPR023582">
    <property type="entry name" value="Impact"/>
</dbReference>
<feature type="region of interest" description="Disordered" evidence="2">
    <location>
        <begin position="68"/>
        <end position="87"/>
    </location>
</feature>